<evidence type="ECO:0000256" key="2">
    <source>
        <dbReference type="SAM" id="SignalP"/>
    </source>
</evidence>
<feature type="transmembrane region" description="Helical" evidence="1">
    <location>
        <begin position="40"/>
        <end position="70"/>
    </location>
</feature>
<dbReference type="AlphaFoldDB" id="A0AAD9MT93"/>
<gene>
    <name evidence="3" type="ORF">LSH36_743g00003</name>
</gene>
<accession>A0AAD9MT93</accession>
<keyword evidence="4" id="KW-1185">Reference proteome</keyword>
<evidence type="ECO:0000256" key="1">
    <source>
        <dbReference type="SAM" id="Phobius"/>
    </source>
</evidence>
<evidence type="ECO:0000313" key="4">
    <source>
        <dbReference type="Proteomes" id="UP001208570"/>
    </source>
</evidence>
<keyword evidence="2" id="KW-0732">Signal</keyword>
<keyword evidence="1" id="KW-1133">Transmembrane helix</keyword>
<reference evidence="3" key="1">
    <citation type="journal article" date="2023" name="Mol. Biol. Evol.">
        <title>Third-Generation Sequencing Reveals the Adaptive Role of the Epigenome in Three Deep-Sea Polychaetes.</title>
        <authorList>
            <person name="Perez M."/>
            <person name="Aroh O."/>
            <person name="Sun Y."/>
            <person name="Lan Y."/>
            <person name="Juniper S.K."/>
            <person name="Young C.R."/>
            <person name="Angers B."/>
            <person name="Qian P.Y."/>
        </authorList>
    </citation>
    <scope>NUCLEOTIDE SEQUENCE</scope>
    <source>
        <strain evidence="3">P08H-3</strain>
    </source>
</reference>
<dbReference type="EMBL" id="JAODUP010000743">
    <property type="protein sequence ID" value="KAK2144610.1"/>
    <property type="molecule type" value="Genomic_DNA"/>
</dbReference>
<evidence type="ECO:0000313" key="3">
    <source>
        <dbReference type="EMBL" id="KAK2144610.1"/>
    </source>
</evidence>
<keyword evidence="1" id="KW-0812">Transmembrane</keyword>
<feature type="signal peptide" evidence="2">
    <location>
        <begin position="1"/>
        <end position="16"/>
    </location>
</feature>
<dbReference type="PROSITE" id="PS51257">
    <property type="entry name" value="PROKAR_LIPOPROTEIN"/>
    <property type="match status" value="1"/>
</dbReference>
<name>A0AAD9MT93_9ANNE</name>
<comment type="caution">
    <text evidence="3">The sequence shown here is derived from an EMBL/GenBank/DDBJ whole genome shotgun (WGS) entry which is preliminary data.</text>
</comment>
<dbReference type="Proteomes" id="UP001208570">
    <property type="component" value="Unassembled WGS sequence"/>
</dbReference>
<protein>
    <submittedName>
        <fullName evidence="3">Uncharacterized protein</fullName>
    </submittedName>
</protein>
<sequence>MFKIILVLYFTVWTQSCVYDYEVDGIFVVIAKVIECGPWVFWISLNAIIHLIWVITLLSCQLYQIAWLSVTTNERMNFKRYKYFQKSQRGSYSSPFGHGVLRNLINHFECSCFGLFRPDGTDWMNKFDVHDQVYTAPRSFLTNARDNYQFV</sequence>
<organism evidence="3 4">
    <name type="scientific">Paralvinella palmiformis</name>
    <dbReference type="NCBI Taxonomy" id="53620"/>
    <lineage>
        <taxon>Eukaryota</taxon>
        <taxon>Metazoa</taxon>
        <taxon>Spiralia</taxon>
        <taxon>Lophotrochozoa</taxon>
        <taxon>Annelida</taxon>
        <taxon>Polychaeta</taxon>
        <taxon>Sedentaria</taxon>
        <taxon>Canalipalpata</taxon>
        <taxon>Terebellida</taxon>
        <taxon>Terebelliformia</taxon>
        <taxon>Alvinellidae</taxon>
        <taxon>Paralvinella</taxon>
    </lineage>
</organism>
<proteinExistence type="predicted"/>
<keyword evidence="1" id="KW-0472">Membrane</keyword>
<feature type="chain" id="PRO_5041982058" evidence="2">
    <location>
        <begin position="17"/>
        <end position="151"/>
    </location>
</feature>